<keyword evidence="3" id="KW-1185">Reference proteome</keyword>
<dbReference type="PROSITE" id="PS50011">
    <property type="entry name" value="PROTEIN_KINASE_DOM"/>
    <property type="match status" value="1"/>
</dbReference>
<dbReference type="Proteomes" id="UP000054217">
    <property type="component" value="Unassembled WGS sequence"/>
</dbReference>
<dbReference type="PANTHER" id="PTHR44329">
    <property type="entry name" value="SERINE/THREONINE-PROTEIN KINASE TNNI3K-RELATED"/>
    <property type="match status" value="1"/>
</dbReference>
<evidence type="ECO:0000313" key="2">
    <source>
        <dbReference type="EMBL" id="KIO05969.1"/>
    </source>
</evidence>
<dbReference type="InterPro" id="IPR001245">
    <property type="entry name" value="Ser-Thr/Tyr_kinase_cat_dom"/>
</dbReference>
<proteinExistence type="predicted"/>
<dbReference type="GO" id="GO:0005524">
    <property type="term" value="F:ATP binding"/>
    <property type="evidence" value="ECO:0007669"/>
    <property type="project" value="InterPro"/>
</dbReference>
<dbReference type="Gene3D" id="1.10.510.10">
    <property type="entry name" value="Transferase(Phosphotransferase) domain 1"/>
    <property type="match status" value="1"/>
</dbReference>
<dbReference type="InParanoid" id="A0A0C3PDU0"/>
<protein>
    <recommendedName>
        <fullName evidence="1">Protein kinase domain-containing protein</fullName>
    </recommendedName>
</protein>
<dbReference type="STRING" id="870435.A0A0C3PDU0"/>
<reference evidence="2 3" key="1">
    <citation type="submission" date="2014-04" db="EMBL/GenBank/DDBJ databases">
        <authorList>
            <consortium name="DOE Joint Genome Institute"/>
            <person name="Kuo A."/>
            <person name="Kohler A."/>
            <person name="Costa M.D."/>
            <person name="Nagy L.G."/>
            <person name="Floudas D."/>
            <person name="Copeland A."/>
            <person name="Barry K.W."/>
            <person name="Cichocki N."/>
            <person name="Veneault-Fourrey C."/>
            <person name="LaButti K."/>
            <person name="Lindquist E.A."/>
            <person name="Lipzen A."/>
            <person name="Lundell T."/>
            <person name="Morin E."/>
            <person name="Murat C."/>
            <person name="Sun H."/>
            <person name="Tunlid A."/>
            <person name="Henrissat B."/>
            <person name="Grigoriev I.V."/>
            <person name="Hibbett D.S."/>
            <person name="Martin F."/>
            <person name="Nordberg H.P."/>
            <person name="Cantor M.N."/>
            <person name="Hua S.X."/>
        </authorList>
    </citation>
    <scope>NUCLEOTIDE SEQUENCE [LARGE SCALE GENOMIC DNA]</scope>
    <source>
        <strain evidence="2 3">Marx 270</strain>
    </source>
</reference>
<dbReference type="HOGENOM" id="CLU_000288_7_18_1"/>
<feature type="domain" description="Protein kinase" evidence="1">
    <location>
        <begin position="27"/>
        <end position="292"/>
    </location>
</feature>
<dbReference type="EMBL" id="KN831964">
    <property type="protein sequence ID" value="KIO05969.1"/>
    <property type="molecule type" value="Genomic_DNA"/>
</dbReference>
<organism evidence="2 3">
    <name type="scientific">Pisolithus tinctorius Marx 270</name>
    <dbReference type="NCBI Taxonomy" id="870435"/>
    <lineage>
        <taxon>Eukaryota</taxon>
        <taxon>Fungi</taxon>
        <taxon>Dikarya</taxon>
        <taxon>Basidiomycota</taxon>
        <taxon>Agaricomycotina</taxon>
        <taxon>Agaricomycetes</taxon>
        <taxon>Agaricomycetidae</taxon>
        <taxon>Boletales</taxon>
        <taxon>Sclerodermatineae</taxon>
        <taxon>Pisolithaceae</taxon>
        <taxon>Pisolithus</taxon>
    </lineage>
</organism>
<name>A0A0C3PDU0_PISTI</name>
<sequence length="346" mass="39031">MSVQYAPEKLAKAALDLGVNLDTWVDRDITFRPRHGGTAVVYLGTLRPQATRVAIKCLRFYPHGDESNIDHIVREIDVWRKLQHKNIVPVFGVVTKIDFAVSIVSEWMEQGNAFDYVQNETVDPRPLLLDIARGLEYLHDYAKILHGDLRSKNVLISKDGRALLTDYGISPLIDSSFSMTAAAPIRPTVRWLSPEQIDSFGEVTREADVWAFGMTVLELFTRKPPYHDIPDTRNVIARILDGPPARPTDQSTCSRLTDEWWEICSLCWRDESSRSAISDIANKIQSDPVPRFGSFWSISYIVELSFDRSLDVALASQNGLLSSLCSFLVGPSIRTDVPCNHPRVLY</sequence>
<evidence type="ECO:0000259" key="1">
    <source>
        <dbReference type="PROSITE" id="PS50011"/>
    </source>
</evidence>
<dbReference type="OrthoDB" id="122279at2759"/>
<reference evidence="3" key="2">
    <citation type="submission" date="2015-01" db="EMBL/GenBank/DDBJ databases">
        <title>Evolutionary Origins and Diversification of the Mycorrhizal Mutualists.</title>
        <authorList>
            <consortium name="DOE Joint Genome Institute"/>
            <consortium name="Mycorrhizal Genomics Consortium"/>
            <person name="Kohler A."/>
            <person name="Kuo A."/>
            <person name="Nagy L.G."/>
            <person name="Floudas D."/>
            <person name="Copeland A."/>
            <person name="Barry K.W."/>
            <person name="Cichocki N."/>
            <person name="Veneault-Fourrey C."/>
            <person name="LaButti K."/>
            <person name="Lindquist E.A."/>
            <person name="Lipzen A."/>
            <person name="Lundell T."/>
            <person name="Morin E."/>
            <person name="Murat C."/>
            <person name="Riley R."/>
            <person name="Ohm R."/>
            <person name="Sun H."/>
            <person name="Tunlid A."/>
            <person name="Henrissat B."/>
            <person name="Grigoriev I.V."/>
            <person name="Hibbett D.S."/>
            <person name="Martin F."/>
        </authorList>
    </citation>
    <scope>NUCLEOTIDE SEQUENCE [LARGE SCALE GENOMIC DNA]</scope>
    <source>
        <strain evidence="3">Marx 270</strain>
    </source>
</reference>
<dbReference type="InterPro" id="IPR000719">
    <property type="entry name" value="Prot_kinase_dom"/>
</dbReference>
<dbReference type="AlphaFoldDB" id="A0A0C3PDU0"/>
<dbReference type="PROSITE" id="PS00109">
    <property type="entry name" value="PROTEIN_KINASE_TYR"/>
    <property type="match status" value="1"/>
</dbReference>
<dbReference type="InterPro" id="IPR011009">
    <property type="entry name" value="Kinase-like_dom_sf"/>
</dbReference>
<evidence type="ECO:0000313" key="3">
    <source>
        <dbReference type="Proteomes" id="UP000054217"/>
    </source>
</evidence>
<gene>
    <name evidence="2" type="ORF">M404DRAFT_24759</name>
</gene>
<dbReference type="InterPro" id="IPR008266">
    <property type="entry name" value="Tyr_kinase_AS"/>
</dbReference>
<dbReference type="InterPro" id="IPR051681">
    <property type="entry name" value="Ser/Thr_Kinases-Pseudokinases"/>
</dbReference>
<dbReference type="GO" id="GO:0004674">
    <property type="term" value="F:protein serine/threonine kinase activity"/>
    <property type="evidence" value="ECO:0007669"/>
    <property type="project" value="TreeGrafter"/>
</dbReference>
<dbReference type="SUPFAM" id="SSF56112">
    <property type="entry name" value="Protein kinase-like (PK-like)"/>
    <property type="match status" value="1"/>
</dbReference>
<accession>A0A0C3PDU0</accession>
<dbReference type="Pfam" id="PF07714">
    <property type="entry name" value="PK_Tyr_Ser-Thr"/>
    <property type="match status" value="1"/>
</dbReference>